<protein>
    <submittedName>
        <fullName evidence="1">Uncharacterized protein</fullName>
    </submittedName>
</protein>
<name>A0A098BRG8_9NOCA</name>
<accession>A0A098BRG8</accession>
<proteinExistence type="predicted"/>
<dbReference type="Proteomes" id="UP000042997">
    <property type="component" value="Unassembled WGS sequence"/>
</dbReference>
<evidence type="ECO:0000313" key="2">
    <source>
        <dbReference type="Proteomes" id="UP000042997"/>
    </source>
</evidence>
<dbReference type="AlphaFoldDB" id="A0A098BRG8"/>
<evidence type="ECO:0000313" key="1">
    <source>
        <dbReference type="EMBL" id="CDZ91289.1"/>
    </source>
</evidence>
<reference evidence="1 2" key="1">
    <citation type="journal article" date="2014" name="Genome Announc.">
        <title>Draft Genome Sequence of Propane- and Butane-Oxidizing Actinobacterium Rhodococcus ruber IEGM 231.</title>
        <authorList>
            <person name="Ivshina I.B."/>
            <person name="Kuyukina M.S."/>
            <person name="Krivoruchko A.V."/>
            <person name="Barbe V."/>
            <person name="Fischer C."/>
        </authorList>
    </citation>
    <scope>NUCLEOTIDE SEQUENCE [LARGE SCALE GENOMIC DNA]</scope>
</reference>
<sequence>MRFRVLSGRFAGGAGLDVIYWLSVVRLCSWFTPRTFLVASGCDSPHGIVLYRRVTDPSGEVSLDEWGSPALPESS</sequence>
<dbReference type="EMBL" id="CCSD01000097">
    <property type="protein sequence ID" value="CDZ91289.1"/>
    <property type="molecule type" value="Genomic_DNA"/>
</dbReference>
<gene>
    <name evidence="1" type="ORF">RHRU231_820059</name>
</gene>
<organism evidence="1 2">
    <name type="scientific">Rhodococcus ruber</name>
    <dbReference type="NCBI Taxonomy" id="1830"/>
    <lineage>
        <taxon>Bacteria</taxon>
        <taxon>Bacillati</taxon>
        <taxon>Actinomycetota</taxon>
        <taxon>Actinomycetes</taxon>
        <taxon>Mycobacteriales</taxon>
        <taxon>Nocardiaceae</taxon>
        <taxon>Rhodococcus</taxon>
    </lineage>
</organism>